<evidence type="ECO:0000256" key="3">
    <source>
        <dbReference type="PROSITE-ProRule" id="PRU00339"/>
    </source>
</evidence>
<dbReference type="InterPro" id="IPR019734">
    <property type="entry name" value="TPR_rpt"/>
</dbReference>
<dbReference type="PROSITE" id="PS50005">
    <property type="entry name" value="TPR"/>
    <property type="match status" value="2"/>
</dbReference>
<feature type="repeat" description="TPR" evidence="3">
    <location>
        <begin position="180"/>
        <end position="213"/>
    </location>
</feature>
<keyword evidence="2 3" id="KW-0802">TPR repeat</keyword>
<keyword evidence="1" id="KW-0677">Repeat</keyword>
<dbReference type="EMBL" id="CP025958">
    <property type="protein sequence ID" value="AWM38170.1"/>
    <property type="molecule type" value="Genomic_DNA"/>
</dbReference>
<organism evidence="4 5">
    <name type="scientific">Gemmata obscuriglobus</name>
    <dbReference type="NCBI Taxonomy" id="114"/>
    <lineage>
        <taxon>Bacteria</taxon>
        <taxon>Pseudomonadati</taxon>
        <taxon>Planctomycetota</taxon>
        <taxon>Planctomycetia</taxon>
        <taxon>Gemmatales</taxon>
        <taxon>Gemmataceae</taxon>
        <taxon>Gemmata</taxon>
    </lineage>
</organism>
<dbReference type="Pfam" id="PF13432">
    <property type="entry name" value="TPR_16"/>
    <property type="match status" value="2"/>
</dbReference>
<dbReference type="Pfam" id="PF00515">
    <property type="entry name" value="TPR_1"/>
    <property type="match status" value="1"/>
</dbReference>
<evidence type="ECO:0000313" key="4">
    <source>
        <dbReference type="EMBL" id="AWM38170.1"/>
    </source>
</evidence>
<dbReference type="Proteomes" id="UP000245802">
    <property type="component" value="Chromosome"/>
</dbReference>
<dbReference type="InterPro" id="IPR050498">
    <property type="entry name" value="Ycf3"/>
</dbReference>
<reference evidence="4 5" key="1">
    <citation type="submission" date="2018-01" db="EMBL/GenBank/DDBJ databases">
        <title>G. obscuriglobus.</title>
        <authorList>
            <person name="Franke J."/>
            <person name="Blomberg W."/>
            <person name="Selmecki A."/>
        </authorList>
    </citation>
    <scope>NUCLEOTIDE SEQUENCE [LARGE SCALE GENOMIC DNA]</scope>
    <source>
        <strain evidence="4 5">DSM 5831</strain>
    </source>
</reference>
<evidence type="ECO:0000256" key="1">
    <source>
        <dbReference type="ARBA" id="ARBA00022737"/>
    </source>
</evidence>
<evidence type="ECO:0000313" key="5">
    <source>
        <dbReference type="Proteomes" id="UP000245802"/>
    </source>
</evidence>
<dbReference type="OrthoDB" id="250076at2"/>
<sequence>MRTSGLLSVTSLCLLAIGGRADEPATARGYYERALAHEQNRRYTEAITDYSKAIELDPQFVEAYFSRSSLYAGHPALDKREYAKAVADLTKILVIDPKGFSARFNRALAYESLREYDKAIADYTKVIEGGTDFSRNGDGKDKCLAHTHHYRGRAYQWYKQDSIKAVADYTEALRLDPEMEMVHYRRGQARHALKDFANAQADFAKALTRDPDYPNLLNSWAWQLATCPDPKFRDGRKALEYASKSNEKSGGKRPECLDTVAAAYAEAGQFDEAIKSQKKAIELLGPKADEQRKAMQARLKLYEAGRPFRTE</sequence>
<keyword evidence="5" id="KW-1185">Reference proteome</keyword>
<dbReference type="InterPro" id="IPR011990">
    <property type="entry name" value="TPR-like_helical_dom_sf"/>
</dbReference>
<protein>
    <submittedName>
        <fullName evidence="4">Uncharacterized protein</fullName>
    </submittedName>
</protein>
<dbReference type="AlphaFoldDB" id="A0A2Z3HAJ5"/>
<gene>
    <name evidence="4" type="ORF">C1280_15035</name>
</gene>
<feature type="repeat" description="TPR" evidence="3">
    <location>
        <begin position="27"/>
        <end position="60"/>
    </location>
</feature>
<dbReference type="KEGG" id="gog:C1280_15035"/>
<accession>A0A2Z3HAJ5</accession>
<dbReference type="Gene3D" id="1.25.40.10">
    <property type="entry name" value="Tetratricopeptide repeat domain"/>
    <property type="match status" value="4"/>
</dbReference>
<dbReference type="RefSeq" id="WP_010038096.1">
    <property type="nucleotide sequence ID" value="NZ_CP025958.1"/>
</dbReference>
<dbReference type="PANTHER" id="PTHR44858:SF1">
    <property type="entry name" value="UDP-N-ACETYLGLUCOSAMINE--PEPTIDE N-ACETYLGLUCOSAMINYLTRANSFERASE SPINDLY-RELATED"/>
    <property type="match status" value="1"/>
</dbReference>
<proteinExistence type="predicted"/>
<dbReference type="Pfam" id="PF13181">
    <property type="entry name" value="TPR_8"/>
    <property type="match status" value="1"/>
</dbReference>
<evidence type="ECO:0000256" key="2">
    <source>
        <dbReference type="ARBA" id="ARBA00022803"/>
    </source>
</evidence>
<dbReference type="PANTHER" id="PTHR44858">
    <property type="entry name" value="TETRATRICOPEPTIDE REPEAT PROTEIN 6"/>
    <property type="match status" value="1"/>
</dbReference>
<dbReference type="PROSITE" id="PS50293">
    <property type="entry name" value="TPR_REGION"/>
    <property type="match status" value="1"/>
</dbReference>
<name>A0A2Z3HAJ5_9BACT</name>
<dbReference type="SUPFAM" id="SSF48452">
    <property type="entry name" value="TPR-like"/>
    <property type="match status" value="2"/>
</dbReference>
<dbReference type="SMART" id="SM00028">
    <property type="entry name" value="TPR"/>
    <property type="match status" value="6"/>
</dbReference>